<protein>
    <recommendedName>
        <fullName evidence="1">CHAT domain-containing protein</fullName>
    </recommendedName>
</protein>
<reference evidence="2 3" key="1">
    <citation type="submission" date="2019-01" db="EMBL/GenBank/DDBJ databases">
        <title>Draft genome sequence of Psathyrella aberdarensis IHI B618.</title>
        <authorList>
            <person name="Buettner E."/>
            <person name="Kellner H."/>
        </authorList>
    </citation>
    <scope>NUCLEOTIDE SEQUENCE [LARGE SCALE GENOMIC DNA]</scope>
    <source>
        <strain evidence="2 3">IHI B618</strain>
    </source>
</reference>
<dbReference type="InterPro" id="IPR024983">
    <property type="entry name" value="CHAT_dom"/>
</dbReference>
<name>A0A4Q2DJZ1_9AGAR</name>
<dbReference type="STRING" id="2316362.A0A4Q2DJZ1"/>
<gene>
    <name evidence="2" type="ORF">EST38_g6857</name>
</gene>
<accession>A0A4Q2DJZ1</accession>
<dbReference type="Gene3D" id="1.25.40.10">
    <property type="entry name" value="Tetratricopeptide repeat domain"/>
    <property type="match status" value="2"/>
</dbReference>
<dbReference type="Proteomes" id="UP000290288">
    <property type="component" value="Unassembled WGS sequence"/>
</dbReference>
<keyword evidence="3" id="KW-1185">Reference proteome</keyword>
<comment type="caution">
    <text evidence="2">The sequence shown here is derived from an EMBL/GenBank/DDBJ whole genome shotgun (WGS) entry which is preliminary data.</text>
</comment>
<dbReference type="InterPro" id="IPR011990">
    <property type="entry name" value="TPR-like_helical_dom_sf"/>
</dbReference>
<evidence type="ECO:0000313" key="2">
    <source>
        <dbReference type="EMBL" id="RXW18995.1"/>
    </source>
</evidence>
<sequence>MSKQSTDAAETEPAHVGIGDPLTVWRSGNEYQWKRISWLLPPRYVSSHFAQRLLLGTYVCHPELADLTIELCPSIPNPLPVTAFEIPEIDADAAGLALFDVRGRKSILLILPKVSESKYVFEGTVELPKRDTDMFAALAMHVPTRTLRAIDINICTCSDYSEELTEFFELWAQQARIGREEADKKARESPCDLNLSTLGGTIIASRFPANSVWPNKVEKAIAGYKDLIQTRPKEDLPRCYFELGSAFWARHALTKDVHDLDQAICAQQSAVGILPDDDPLLPVVLMNLGISFLARFEFTKNMGDLEQSISAHNVIPLLKTPTESAKGNALHSVANLYDIRFQHTDDVEDLKKSIDLKRKSINLIGSENSNLLTSLAYTLGTLSQSGRYQFSSAEFDEMIGLERRALELAPEDDPHLSCKYTNLSNSLRTRFQRTGRHVDIEEAMTAQQKAIHFLPRSAHTKHAETYENVAASAFTRYGLTNDRLDLENSISIKRKAIDGTPRDGANRVKLSSRLCNLAGQLEAFHELTEEIKHLDEAISKATEAAELLPAGHRNLPIILVALGGMYVCKYKTTQDFSNLDRAHSCLDRAMEAIGDTTEPFVLARCGRLMLEFYQVGENPAELVASLSFCEVAIEMTPADHPHMAPYLITFAAAYMFVYIATGDIEQAHTAISKLRAVTSSTAASPVQRLAAARMWCGISVLRKSPDILDAFQAAIPLISLVAGLDQTLDKRHGKLKDLSQLSLEAAAAAIDAGKLDMAVEWLEGGRCIVWNQLNGLRQQSLDALELVHPRLAERFMNLSAALENASSRVSSSQQWIQADSEQRISMQEEVTAHVKLAGDWEELLHSIRKIPGFENLLRPPSLRNLLENLPEGVIVVINVFSTRCDALVLIPGLEEPLHIPLPSFSMGKAEELRVRLHSCIQSKNLRIHQQGLETDEDRGMSTYRKANRSKGALENTLQELWGLVVKPIFDELGFSTSTSPKPRVWWCSTGPLALLPLHAAGIYRGPDKVCVADFAISSYTPTVTALLERSSSKSHGTDNPSGGLLAISQPDTPNLPPLPGTVDEVSAIQKTFTGRGFEADSLNRQEATVEATIQGLKDHRCVHFACHASQNVQDPLKSCFYLHDGRLELSEIIKLRLQSADLAFLSACQTSAGDEQLSEEVVHLAAGMLAAGYGSVIATMWSIPDSNARVLADQFYRELLQLGGQSEQVDGKLSARALHVALEDIRREFMVAGDSAERLEEFLLAWVPYVHHGA</sequence>
<dbReference type="OrthoDB" id="9991317at2759"/>
<evidence type="ECO:0000313" key="3">
    <source>
        <dbReference type="Proteomes" id="UP000290288"/>
    </source>
</evidence>
<evidence type="ECO:0000259" key="1">
    <source>
        <dbReference type="Pfam" id="PF12770"/>
    </source>
</evidence>
<dbReference type="EMBL" id="SDEE01000228">
    <property type="protein sequence ID" value="RXW18995.1"/>
    <property type="molecule type" value="Genomic_DNA"/>
</dbReference>
<feature type="domain" description="CHAT" evidence="1">
    <location>
        <begin position="955"/>
        <end position="1227"/>
    </location>
</feature>
<proteinExistence type="predicted"/>
<organism evidence="2 3">
    <name type="scientific">Candolleomyces aberdarensis</name>
    <dbReference type="NCBI Taxonomy" id="2316362"/>
    <lineage>
        <taxon>Eukaryota</taxon>
        <taxon>Fungi</taxon>
        <taxon>Dikarya</taxon>
        <taxon>Basidiomycota</taxon>
        <taxon>Agaricomycotina</taxon>
        <taxon>Agaricomycetes</taxon>
        <taxon>Agaricomycetidae</taxon>
        <taxon>Agaricales</taxon>
        <taxon>Agaricineae</taxon>
        <taxon>Psathyrellaceae</taxon>
        <taxon>Candolleomyces</taxon>
    </lineage>
</organism>
<dbReference type="AlphaFoldDB" id="A0A4Q2DJZ1"/>
<dbReference type="Pfam" id="PF12770">
    <property type="entry name" value="CHAT"/>
    <property type="match status" value="1"/>
</dbReference>